<name>A0A1A9X2Y9_9MUSC</name>
<reference evidence="2" key="1">
    <citation type="submission" date="2014-03" db="EMBL/GenBank/DDBJ databases">
        <authorList>
            <person name="Aksoy S."/>
            <person name="Warren W."/>
            <person name="Wilson R.K."/>
        </authorList>
    </citation>
    <scope>NUCLEOTIDE SEQUENCE [LARGE SCALE GENOMIC DNA]</scope>
    <source>
        <strain evidence="2">IAEA</strain>
    </source>
</reference>
<accession>A0A1A9X2Y9</accession>
<protein>
    <submittedName>
        <fullName evidence="1">Uncharacterized protein</fullName>
    </submittedName>
</protein>
<proteinExistence type="predicted"/>
<reference evidence="1" key="2">
    <citation type="submission" date="2020-05" db="UniProtKB">
        <authorList>
            <consortium name="EnsemblMetazoa"/>
        </authorList>
    </citation>
    <scope>IDENTIFICATION</scope>
    <source>
        <strain evidence="1">IAEA</strain>
    </source>
</reference>
<keyword evidence="2" id="KW-1185">Reference proteome</keyword>
<dbReference type="EnsemblMetazoa" id="GBRI042424-RA">
    <property type="protein sequence ID" value="GBRI042424-PA"/>
    <property type="gene ID" value="GBRI042424"/>
</dbReference>
<evidence type="ECO:0000313" key="1">
    <source>
        <dbReference type="EnsemblMetazoa" id="GBRI042424-PA"/>
    </source>
</evidence>
<dbReference type="Proteomes" id="UP000091820">
    <property type="component" value="Unassembled WGS sequence"/>
</dbReference>
<dbReference type="VEuPathDB" id="VectorBase:GBRI042424"/>
<evidence type="ECO:0000313" key="2">
    <source>
        <dbReference type="Proteomes" id="UP000091820"/>
    </source>
</evidence>
<sequence>MQVLTVAPFTNKVRKRINPRINYDRETFGYNSNSNHRSAVTTTEVVQGETQSLSCCQTTYWYKYILLRFTHPFFFAFIDIYLQLFIANKASECLFMFRGLAINTRKMSNEYFIPVSVYVKHISLHRSR</sequence>
<organism evidence="1 2">
    <name type="scientific">Glossina brevipalpis</name>
    <dbReference type="NCBI Taxonomy" id="37001"/>
    <lineage>
        <taxon>Eukaryota</taxon>
        <taxon>Metazoa</taxon>
        <taxon>Ecdysozoa</taxon>
        <taxon>Arthropoda</taxon>
        <taxon>Hexapoda</taxon>
        <taxon>Insecta</taxon>
        <taxon>Pterygota</taxon>
        <taxon>Neoptera</taxon>
        <taxon>Endopterygota</taxon>
        <taxon>Diptera</taxon>
        <taxon>Brachycera</taxon>
        <taxon>Muscomorpha</taxon>
        <taxon>Hippoboscoidea</taxon>
        <taxon>Glossinidae</taxon>
        <taxon>Glossina</taxon>
    </lineage>
</organism>
<dbReference type="AlphaFoldDB" id="A0A1A9X2Y9"/>